<dbReference type="GO" id="GO:0003677">
    <property type="term" value="F:DNA binding"/>
    <property type="evidence" value="ECO:0007669"/>
    <property type="project" value="UniProtKB-UniRule"/>
</dbReference>
<reference evidence="4 5" key="1">
    <citation type="submission" date="2019-03" db="EMBL/GenBank/DDBJ databases">
        <title>Comparative insights into the high quality Complete genome sequence of highly metal resistant Cupriavidus metallidurans strain BS1 isolated from a gold-copper mine.</title>
        <authorList>
            <person name="Mazhar H.S."/>
            <person name="Rensing C."/>
        </authorList>
    </citation>
    <scope>NUCLEOTIDE SEQUENCE [LARGE SCALE GENOMIC DNA]</scope>
    <source>
        <strain evidence="4 5">BS1</strain>
    </source>
</reference>
<dbReference type="EMBL" id="CP037900">
    <property type="protein sequence ID" value="QBP08734.1"/>
    <property type="molecule type" value="Genomic_DNA"/>
</dbReference>
<dbReference type="InterPro" id="IPR001647">
    <property type="entry name" value="HTH_TetR"/>
</dbReference>
<evidence type="ECO:0000313" key="4">
    <source>
        <dbReference type="EMBL" id="QBP08734.1"/>
    </source>
</evidence>
<dbReference type="InterPro" id="IPR009057">
    <property type="entry name" value="Homeodomain-like_sf"/>
</dbReference>
<dbReference type="PROSITE" id="PS50977">
    <property type="entry name" value="HTH_TETR_2"/>
    <property type="match status" value="1"/>
</dbReference>
<dbReference type="SUPFAM" id="SSF46689">
    <property type="entry name" value="Homeodomain-like"/>
    <property type="match status" value="1"/>
</dbReference>
<feature type="DNA-binding region" description="H-T-H motif" evidence="2">
    <location>
        <begin position="46"/>
        <end position="65"/>
    </location>
</feature>
<proteinExistence type="predicted"/>
<dbReference type="Gene3D" id="1.10.357.10">
    <property type="entry name" value="Tetracycline Repressor, domain 2"/>
    <property type="match status" value="1"/>
</dbReference>
<dbReference type="AlphaFoldDB" id="A0A482IP00"/>
<accession>A0A482IP00</accession>
<dbReference type="Proteomes" id="UP000253772">
    <property type="component" value="Chromosome c1"/>
</dbReference>
<keyword evidence="1 2" id="KW-0238">DNA-binding</keyword>
<dbReference type="RefSeq" id="WP_024569032.1">
    <property type="nucleotide sequence ID" value="NZ_CP037900.1"/>
</dbReference>
<dbReference type="OrthoDB" id="8799388at2"/>
<organism evidence="4 5">
    <name type="scientific">Cupriavidus metallidurans</name>
    <dbReference type="NCBI Taxonomy" id="119219"/>
    <lineage>
        <taxon>Bacteria</taxon>
        <taxon>Pseudomonadati</taxon>
        <taxon>Pseudomonadota</taxon>
        <taxon>Betaproteobacteria</taxon>
        <taxon>Burkholderiales</taxon>
        <taxon>Burkholderiaceae</taxon>
        <taxon>Cupriavidus</taxon>
    </lineage>
</organism>
<feature type="domain" description="HTH tetR-type" evidence="3">
    <location>
        <begin position="22"/>
        <end position="83"/>
    </location>
</feature>
<gene>
    <name evidence="4" type="ORF">DDF84_002730</name>
</gene>
<evidence type="ECO:0000313" key="5">
    <source>
        <dbReference type="Proteomes" id="UP000253772"/>
    </source>
</evidence>
<protein>
    <submittedName>
        <fullName evidence="4">TetR/AcrR family transcriptional regulator</fullName>
    </submittedName>
</protein>
<evidence type="ECO:0000256" key="2">
    <source>
        <dbReference type="PROSITE-ProRule" id="PRU00335"/>
    </source>
</evidence>
<sequence>MNPTIPMQTVEGLRAPRQERSEASLRAMLTAGRGLINASGSLTGFSLAELTQAASTSVGAFYTRFRDKETFCALVLEDMLTELRAGLDVQMAQDPVWHDGPADAICARIIAFYVATFRSYAGVFAAYLRHAASGGPLWGPIRDANQRILDVMVPCLSGHLRAEGRDWAEDEIRMAIRLVVSTLTSIALEVPHGIGMEDAALEPRLAAMLQRYLAGPPHVPAP</sequence>
<name>A0A482IP00_9BURK</name>
<evidence type="ECO:0000256" key="1">
    <source>
        <dbReference type="ARBA" id="ARBA00023125"/>
    </source>
</evidence>
<evidence type="ECO:0000259" key="3">
    <source>
        <dbReference type="PROSITE" id="PS50977"/>
    </source>
</evidence>